<keyword evidence="2" id="KW-1185">Reference proteome</keyword>
<evidence type="ECO:0000313" key="1">
    <source>
        <dbReference type="EMBL" id="KAH1177539.1"/>
    </source>
</evidence>
<dbReference type="AlphaFoldDB" id="A0A9D4B1S7"/>
<dbReference type="Proteomes" id="UP000827986">
    <property type="component" value="Unassembled WGS sequence"/>
</dbReference>
<reference evidence="1" key="1">
    <citation type="submission" date="2021-09" db="EMBL/GenBank/DDBJ databases">
        <title>The genome of Mauremys mutica provides insights into the evolution of semi-aquatic lifestyle.</title>
        <authorList>
            <person name="Gong S."/>
            <person name="Gao Y."/>
        </authorList>
    </citation>
    <scope>NUCLEOTIDE SEQUENCE</scope>
    <source>
        <strain evidence="1">MM-2020</strain>
        <tissue evidence="1">Muscle</tissue>
    </source>
</reference>
<proteinExistence type="predicted"/>
<evidence type="ECO:0000313" key="2">
    <source>
        <dbReference type="Proteomes" id="UP000827986"/>
    </source>
</evidence>
<comment type="caution">
    <text evidence="1">The sequence shown here is derived from an EMBL/GenBank/DDBJ whole genome shotgun (WGS) entry which is preliminary data.</text>
</comment>
<gene>
    <name evidence="1" type="ORF">KIL84_011241</name>
</gene>
<dbReference type="EMBL" id="JAHDVG010000474">
    <property type="protein sequence ID" value="KAH1177539.1"/>
    <property type="molecule type" value="Genomic_DNA"/>
</dbReference>
<organism evidence="1 2">
    <name type="scientific">Mauremys mutica</name>
    <name type="common">yellowpond turtle</name>
    <dbReference type="NCBI Taxonomy" id="74926"/>
    <lineage>
        <taxon>Eukaryota</taxon>
        <taxon>Metazoa</taxon>
        <taxon>Chordata</taxon>
        <taxon>Craniata</taxon>
        <taxon>Vertebrata</taxon>
        <taxon>Euteleostomi</taxon>
        <taxon>Archelosauria</taxon>
        <taxon>Testudinata</taxon>
        <taxon>Testudines</taxon>
        <taxon>Cryptodira</taxon>
        <taxon>Durocryptodira</taxon>
        <taxon>Testudinoidea</taxon>
        <taxon>Geoemydidae</taxon>
        <taxon>Geoemydinae</taxon>
        <taxon>Mauremys</taxon>
    </lineage>
</organism>
<accession>A0A9D4B1S7</accession>
<sequence length="189" mass="19549">MLQRRSPWCPWPAGSLCSPLLLGAGPWAGHTTVRTRRQEACPALLLGERGSSPALWPGSLGLAAAALVLLRQSLGRTDLGLGWGALRWRCCRCPNVGAGGPCGAGLGSMGSTPPTAMAADWMEPLGTLLQRRSTRCAAAPAQRSQYMLTLGGPAPALRPAVPPAPGDLADGDLPACGWAALRSIPSVPW</sequence>
<name>A0A9D4B1S7_9SAUR</name>
<protein>
    <submittedName>
        <fullName evidence="1">Uncharacterized protein</fullName>
    </submittedName>
</protein>